<evidence type="ECO:0000313" key="1">
    <source>
        <dbReference type="EMBL" id="KAF2722430.1"/>
    </source>
</evidence>
<dbReference type="InterPro" id="IPR052895">
    <property type="entry name" value="HetReg/Transcr_Mod"/>
</dbReference>
<dbReference type="Proteomes" id="UP000799441">
    <property type="component" value="Unassembled WGS sequence"/>
</dbReference>
<evidence type="ECO:0000313" key="2">
    <source>
        <dbReference type="Proteomes" id="UP000799441"/>
    </source>
</evidence>
<keyword evidence="2" id="KW-1185">Reference proteome</keyword>
<gene>
    <name evidence="1" type="ORF">K431DRAFT_302549</name>
</gene>
<dbReference type="Pfam" id="PF26639">
    <property type="entry name" value="Het-6_barrel"/>
    <property type="match status" value="1"/>
</dbReference>
<protein>
    <submittedName>
        <fullName evidence="1">Uncharacterized protein</fullName>
    </submittedName>
</protein>
<accession>A0A9P4URW1</accession>
<dbReference type="AlphaFoldDB" id="A0A9P4URW1"/>
<dbReference type="OrthoDB" id="2157530at2759"/>
<sequence>MRPLILYITAIEIDTVHKTWPGVYSRREHEEATHCVEKQRNSISSLVAAFAAALMEASEHEFPLGDPRGALYQNENLRSNVHQTNQSSDPGFDLAEVFACWRKICESDSIESDLESPLDRMLRDFQRLSPSLEKGLIGRAAFATGQGLVGFGPSDARHGDVVVVALGASVPFVLRPTKQGFRLVGDAYVDGIMHGEMVRLSEEHPDTVSLDTYGLV</sequence>
<proteinExistence type="predicted"/>
<dbReference type="EMBL" id="MU003782">
    <property type="protein sequence ID" value="KAF2722430.1"/>
    <property type="molecule type" value="Genomic_DNA"/>
</dbReference>
<comment type="caution">
    <text evidence="1">The sequence shown here is derived from an EMBL/GenBank/DDBJ whole genome shotgun (WGS) entry which is preliminary data.</text>
</comment>
<organism evidence="1 2">
    <name type="scientific">Polychaeton citri CBS 116435</name>
    <dbReference type="NCBI Taxonomy" id="1314669"/>
    <lineage>
        <taxon>Eukaryota</taxon>
        <taxon>Fungi</taxon>
        <taxon>Dikarya</taxon>
        <taxon>Ascomycota</taxon>
        <taxon>Pezizomycotina</taxon>
        <taxon>Dothideomycetes</taxon>
        <taxon>Dothideomycetidae</taxon>
        <taxon>Capnodiales</taxon>
        <taxon>Capnodiaceae</taxon>
        <taxon>Polychaeton</taxon>
    </lineage>
</organism>
<reference evidence="1" key="1">
    <citation type="journal article" date="2020" name="Stud. Mycol.">
        <title>101 Dothideomycetes genomes: a test case for predicting lifestyles and emergence of pathogens.</title>
        <authorList>
            <person name="Haridas S."/>
            <person name="Albert R."/>
            <person name="Binder M."/>
            <person name="Bloem J."/>
            <person name="Labutti K."/>
            <person name="Salamov A."/>
            <person name="Andreopoulos B."/>
            <person name="Baker S."/>
            <person name="Barry K."/>
            <person name="Bills G."/>
            <person name="Bluhm B."/>
            <person name="Cannon C."/>
            <person name="Castanera R."/>
            <person name="Culley D."/>
            <person name="Daum C."/>
            <person name="Ezra D."/>
            <person name="Gonzalez J."/>
            <person name="Henrissat B."/>
            <person name="Kuo A."/>
            <person name="Liang C."/>
            <person name="Lipzen A."/>
            <person name="Lutzoni F."/>
            <person name="Magnuson J."/>
            <person name="Mondo S."/>
            <person name="Nolan M."/>
            <person name="Ohm R."/>
            <person name="Pangilinan J."/>
            <person name="Park H.-J."/>
            <person name="Ramirez L."/>
            <person name="Alfaro M."/>
            <person name="Sun H."/>
            <person name="Tritt A."/>
            <person name="Yoshinaga Y."/>
            <person name="Zwiers L.-H."/>
            <person name="Turgeon B."/>
            <person name="Goodwin S."/>
            <person name="Spatafora J."/>
            <person name="Crous P."/>
            <person name="Grigoriev I."/>
        </authorList>
    </citation>
    <scope>NUCLEOTIDE SEQUENCE</scope>
    <source>
        <strain evidence="1">CBS 116435</strain>
    </source>
</reference>
<dbReference type="PANTHER" id="PTHR24148">
    <property type="entry name" value="ANKYRIN REPEAT DOMAIN-CONTAINING PROTEIN 39 HOMOLOG-RELATED"/>
    <property type="match status" value="1"/>
</dbReference>
<name>A0A9P4URW1_9PEZI</name>
<dbReference type="PANTHER" id="PTHR24148:SF73">
    <property type="entry name" value="HET DOMAIN PROTEIN (AFU_ORTHOLOGUE AFUA_8G01020)"/>
    <property type="match status" value="1"/>
</dbReference>